<reference evidence="2" key="1">
    <citation type="submission" date="2021-10" db="EMBL/GenBank/DDBJ databases">
        <title>Melipona bicolor Genome sequencing and assembly.</title>
        <authorList>
            <person name="Araujo N.S."/>
            <person name="Arias M.C."/>
        </authorList>
    </citation>
    <scope>NUCLEOTIDE SEQUENCE</scope>
    <source>
        <strain evidence="2">USP_2M_L1-L4_2017</strain>
        <tissue evidence="2">Whole body</tissue>
    </source>
</reference>
<evidence type="ECO:0000313" key="3">
    <source>
        <dbReference type="Proteomes" id="UP001177670"/>
    </source>
</evidence>
<protein>
    <submittedName>
        <fullName evidence="2">Uncharacterized protein</fullName>
    </submittedName>
</protein>
<dbReference type="AlphaFoldDB" id="A0AA40KQG7"/>
<gene>
    <name evidence="2" type="ORF">K0M31_020103</name>
</gene>
<accession>A0AA40KQG7</accession>
<keyword evidence="3" id="KW-1185">Reference proteome</keyword>
<evidence type="ECO:0000313" key="2">
    <source>
        <dbReference type="EMBL" id="KAK1128967.1"/>
    </source>
</evidence>
<name>A0AA40KQG7_9HYME</name>
<feature type="compositionally biased region" description="Basic residues" evidence="1">
    <location>
        <begin position="23"/>
        <end position="35"/>
    </location>
</feature>
<dbReference type="Proteomes" id="UP001177670">
    <property type="component" value="Unassembled WGS sequence"/>
</dbReference>
<feature type="region of interest" description="Disordered" evidence="1">
    <location>
        <begin position="86"/>
        <end position="112"/>
    </location>
</feature>
<comment type="caution">
    <text evidence="2">The sequence shown here is derived from an EMBL/GenBank/DDBJ whole genome shotgun (WGS) entry which is preliminary data.</text>
</comment>
<dbReference type="EMBL" id="JAHYIQ010000009">
    <property type="protein sequence ID" value="KAK1128967.1"/>
    <property type="molecule type" value="Genomic_DNA"/>
</dbReference>
<organism evidence="2 3">
    <name type="scientific">Melipona bicolor</name>
    <dbReference type="NCBI Taxonomy" id="60889"/>
    <lineage>
        <taxon>Eukaryota</taxon>
        <taxon>Metazoa</taxon>
        <taxon>Ecdysozoa</taxon>
        <taxon>Arthropoda</taxon>
        <taxon>Hexapoda</taxon>
        <taxon>Insecta</taxon>
        <taxon>Pterygota</taxon>
        <taxon>Neoptera</taxon>
        <taxon>Endopterygota</taxon>
        <taxon>Hymenoptera</taxon>
        <taxon>Apocrita</taxon>
        <taxon>Aculeata</taxon>
        <taxon>Apoidea</taxon>
        <taxon>Anthophila</taxon>
        <taxon>Apidae</taxon>
        <taxon>Melipona</taxon>
    </lineage>
</organism>
<feature type="region of interest" description="Disordered" evidence="1">
    <location>
        <begin position="1"/>
        <end position="43"/>
    </location>
</feature>
<sequence length="112" mass="12306">MAVPATTSSDEWRRKKDNQSSNRQRKNLAKERRARGNSGNVAGFHETVTVNADITSCGIVEKCCPNVAFNSHTTDADLEAVFRSGRPPPFAITSPSRRLGVYSSRDSPSKRP</sequence>
<proteinExistence type="predicted"/>
<evidence type="ECO:0000256" key="1">
    <source>
        <dbReference type="SAM" id="MobiDB-lite"/>
    </source>
</evidence>